<proteinExistence type="predicted"/>
<name>A0A5C7HBF2_9ROSI</name>
<dbReference type="AlphaFoldDB" id="A0A5C7HBF2"/>
<evidence type="ECO:0000313" key="1">
    <source>
        <dbReference type="EMBL" id="TXG54169.1"/>
    </source>
</evidence>
<dbReference type="PANTHER" id="PTHR35761">
    <property type="entry name" value="ATR INTERACTING PROTEIN"/>
    <property type="match status" value="1"/>
</dbReference>
<dbReference type="EMBL" id="VAHF01000009">
    <property type="protein sequence ID" value="TXG54169.1"/>
    <property type="molecule type" value="Genomic_DNA"/>
</dbReference>
<accession>A0A5C7HBF2</accession>
<organism evidence="1 2">
    <name type="scientific">Acer yangbiense</name>
    <dbReference type="NCBI Taxonomy" id="1000413"/>
    <lineage>
        <taxon>Eukaryota</taxon>
        <taxon>Viridiplantae</taxon>
        <taxon>Streptophyta</taxon>
        <taxon>Embryophyta</taxon>
        <taxon>Tracheophyta</taxon>
        <taxon>Spermatophyta</taxon>
        <taxon>Magnoliopsida</taxon>
        <taxon>eudicotyledons</taxon>
        <taxon>Gunneridae</taxon>
        <taxon>Pentapetalae</taxon>
        <taxon>rosids</taxon>
        <taxon>malvids</taxon>
        <taxon>Sapindales</taxon>
        <taxon>Sapindaceae</taxon>
        <taxon>Hippocastanoideae</taxon>
        <taxon>Acereae</taxon>
        <taxon>Acer</taxon>
    </lineage>
</organism>
<keyword evidence="2" id="KW-1185">Reference proteome</keyword>
<dbReference type="InterPro" id="IPR044952">
    <property type="entry name" value="SUV2"/>
</dbReference>
<evidence type="ECO:0000313" key="2">
    <source>
        <dbReference type="Proteomes" id="UP000323000"/>
    </source>
</evidence>
<reference evidence="2" key="1">
    <citation type="journal article" date="2019" name="Gigascience">
        <title>De novo genome assembly of the endangered Acer yangbiense, a plant species with extremely small populations endemic to Yunnan Province, China.</title>
        <authorList>
            <person name="Yang J."/>
            <person name="Wariss H.M."/>
            <person name="Tao L."/>
            <person name="Zhang R."/>
            <person name="Yun Q."/>
            <person name="Hollingsworth P."/>
            <person name="Dao Z."/>
            <person name="Luo G."/>
            <person name="Guo H."/>
            <person name="Ma Y."/>
            <person name="Sun W."/>
        </authorList>
    </citation>
    <scope>NUCLEOTIDE SEQUENCE [LARGE SCALE GENOMIC DNA]</scope>
    <source>
        <strain evidence="2">cv. Malutang</strain>
    </source>
</reference>
<dbReference type="GO" id="GO:0006974">
    <property type="term" value="P:DNA damage response"/>
    <property type="evidence" value="ECO:0007669"/>
    <property type="project" value="InterPro"/>
</dbReference>
<sequence length="79" mass="8661">MLILQVLVSEIDMEAAADNVKADIFRARTLLIREALILLNRLVSNPAYAAIVLQVLTSTRDMAALTIDVVKGRPENGEI</sequence>
<gene>
    <name evidence="1" type="ORF">EZV62_019425</name>
</gene>
<dbReference type="OrthoDB" id="645074at2759"/>
<dbReference type="PANTHER" id="PTHR35761:SF1">
    <property type="entry name" value="PROTEIN SENSITIVE TO UV 2"/>
    <property type="match status" value="1"/>
</dbReference>
<dbReference type="Proteomes" id="UP000323000">
    <property type="component" value="Chromosome 9"/>
</dbReference>
<protein>
    <submittedName>
        <fullName evidence="1">Uncharacterized protein</fullName>
    </submittedName>
</protein>
<comment type="caution">
    <text evidence="1">The sequence shown here is derived from an EMBL/GenBank/DDBJ whole genome shotgun (WGS) entry which is preliminary data.</text>
</comment>